<protein>
    <submittedName>
        <fullName evidence="1">Uncharacterized protein</fullName>
    </submittedName>
</protein>
<name>A0A7T5RIW0_9BACT</name>
<dbReference type="Proteomes" id="UP000595618">
    <property type="component" value="Chromosome"/>
</dbReference>
<proteinExistence type="predicted"/>
<organism evidence="1 2">
    <name type="scientific">Candidatus Sungiibacteriota bacterium</name>
    <dbReference type="NCBI Taxonomy" id="2750080"/>
    <lineage>
        <taxon>Bacteria</taxon>
        <taxon>Candidatus Sungiibacteriota</taxon>
    </lineage>
</organism>
<sequence>MIKNKQYEGEVVVKNVPPNFRKELLNLIENMGERAMRRDVLDRVLDLRFKDKDLRITTSENQLAQKIALKIQEVFKNKIEKKIRRGKEGGVSSVLVDFL</sequence>
<evidence type="ECO:0000313" key="1">
    <source>
        <dbReference type="EMBL" id="QQG44927.1"/>
    </source>
</evidence>
<reference evidence="1 2" key="1">
    <citation type="submission" date="2020-07" db="EMBL/GenBank/DDBJ databases">
        <title>Huge and variable diversity of episymbiotic CPR bacteria and DPANN archaea in groundwater ecosystems.</title>
        <authorList>
            <person name="He C.Y."/>
            <person name="Keren R."/>
            <person name="Whittaker M."/>
            <person name="Farag I.F."/>
            <person name="Doudna J."/>
            <person name="Cate J.H.D."/>
            <person name="Banfield J.F."/>
        </authorList>
    </citation>
    <scope>NUCLEOTIDE SEQUENCE [LARGE SCALE GENOMIC DNA]</scope>
    <source>
        <strain evidence="1">NC_groundwater_541_Ag_S-0.1um_46_50</strain>
    </source>
</reference>
<dbReference type="AlphaFoldDB" id="A0A7T5RIW0"/>
<gene>
    <name evidence="1" type="ORF">HYW89_02870</name>
</gene>
<dbReference type="EMBL" id="CP066690">
    <property type="protein sequence ID" value="QQG44927.1"/>
    <property type="molecule type" value="Genomic_DNA"/>
</dbReference>
<evidence type="ECO:0000313" key="2">
    <source>
        <dbReference type="Proteomes" id="UP000595618"/>
    </source>
</evidence>
<accession>A0A7T5RIW0</accession>